<organism evidence="3 4">
    <name type="scientific">Amycolatopsis acidicola</name>
    <dbReference type="NCBI Taxonomy" id="2596893"/>
    <lineage>
        <taxon>Bacteria</taxon>
        <taxon>Bacillati</taxon>
        <taxon>Actinomycetota</taxon>
        <taxon>Actinomycetes</taxon>
        <taxon>Pseudonocardiales</taxon>
        <taxon>Pseudonocardiaceae</taxon>
        <taxon>Amycolatopsis</taxon>
    </lineage>
</organism>
<dbReference type="GO" id="GO:0016740">
    <property type="term" value="F:transferase activity"/>
    <property type="evidence" value="ECO:0007669"/>
    <property type="project" value="UniProtKB-KW"/>
</dbReference>
<dbReference type="InterPro" id="IPR027266">
    <property type="entry name" value="TrmE/GcvT-like"/>
</dbReference>
<dbReference type="RefSeq" id="WP_144745612.1">
    <property type="nucleotide sequence ID" value="NZ_VMNW02000003.1"/>
</dbReference>
<feature type="domain" description="GCVT N-terminal" evidence="2">
    <location>
        <begin position="38"/>
        <end position="253"/>
    </location>
</feature>
<dbReference type="Proteomes" id="UP000319769">
    <property type="component" value="Unassembled WGS sequence"/>
</dbReference>
<evidence type="ECO:0000256" key="1">
    <source>
        <dbReference type="PIRSR" id="PIRSR006487-1"/>
    </source>
</evidence>
<dbReference type="AlphaFoldDB" id="A0A5N0VNB7"/>
<dbReference type="Pfam" id="PF01571">
    <property type="entry name" value="GCV_T"/>
    <property type="match status" value="1"/>
</dbReference>
<evidence type="ECO:0000313" key="4">
    <source>
        <dbReference type="Proteomes" id="UP000319769"/>
    </source>
</evidence>
<dbReference type="PANTHER" id="PTHR43757">
    <property type="entry name" value="AMINOMETHYLTRANSFERASE"/>
    <property type="match status" value="1"/>
</dbReference>
<protein>
    <submittedName>
        <fullName evidence="3">Aminomethyl transferase family protein</fullName>
    </submittedName>
</protein>
<dbReference type="Gene3D" id="3.30.1360.120">
    <property type="entry name" value="Probable tRNA modification gtpase trme, domain 1"/>
    <property type="match status" value="1"/>
</dbReference>
<comment type="caution">
    <text evidence="3">The sequence shown here is derived from an EMBL/GenBank/DDBJ whole genome shotgun (WGS) entry which is preliminary data.</text>
</comment>
<dbReference type="InterPro" id="IPR028896">
    <property type="entry name" value="GcvT/YgfZ/DmdA"/>
</dbReference>
<gene>
    <name evidence="3" type="ORF">FPZ12_004105</name>
</gene>
<proteinExistence type="predicted"/>
<dbReference type="EMBL" id="VMNW02000003">
    <property type="protein sequence ID" value="KAA9166131.1"/>
    <property type="molecule type" value="Genomic_DNA"/>
</dbReference>
<evidence type="ECO:0000259" key="2">
    <source>
        <dbReference type="Pfam" id="PF01571"/>
    </source>
</evidence>
<feature type="binding site" evidence="1">
    <location>
        <position position="211"/>
    </location>
    <ligand>
        <name>substrate</name>
    </ligand>
</feature>
<dbReference type="SUPFAM" id="SSF103025">
    <property type="entry name" value="Folate-binding domain"/>
    <property type="match status" value="1"/>
</dbReference>
<reference evidence="3" key="1">
    <citation type="submission" date="2019-09" db="EMBL/GenBank/DDBJ databases">
        <authorList>
            <person name="Teo W.F.A."/>
            <person name="Duangmal K."/>
        </authorList>
    </citation>
    <scope>NUCLEOTIDE SEQUENCE [LARGE SCALE GENOMIC DNA]</scope>
    <source>
        <strain evidence="3">K81G1</strain>
    </source>
</reference>
<dbReference type="PANTHER" id="PTHR43757:SF2">
    <property type="entry name" value="AMINOMETHYLTRANSFERASE, MITOCHONDRIAL"/>
    <property type="match status" value="1"/>
</dbReference>
<accession>A0A5N0VNB7</accession>
<dbReference type="OrthoDB" id="2055370at2"/>
<name>A0A5N0VNB7_9PSEU</name>
<keyword evidence="3" id="KW-0808">Transferase</keyword>
<dbReference type="PIRSF" id="PIRSF006487">
    <property type="entry name" value="GcvT"/>
    <property type="match status" value="1"/>
</dbReference>
<dbReference type="InterPro" id="IPR006222">
    <property type="entry name" value="GCVT_N"/>
</dbReference>
<sequence>MSAPTLQSGIDQAGSAVSLLWKPGSDPWMPEVVDPEYASWRAEQTAWHDGVALLNLSHHMADTVIEGPDATRLLSEVSANNYTSFELGRAKQFVPVTSRGLLIEDGILLREQENRYTLSGVSAAQNWVKYHGETGGHDVTFSTDPESRLRGGANPRIYRYQVQGPGARELAERAFGGPLPETKFFHSQLVSLQGRTVRAFRHGMAGQAGFEFVGPWADAEFVHEALLRAGEPLGLVRVGSMAYPTASLESGWIPTVVPAIYTDPDLAGYREWVGLYSFEGQKPLHGSFYSEDIEDYYVSPYELGYGKLLSFKHDFIGREALEKSREDIHRTKVTLVLDKDDVRATLGDGFVLSYARYRVEHKGDLLGMTYYAGSLDPVGTVLSLGIIDSARAEPGTQVELVWGEHPGAGTAPDADLGFPRIRATVQPAPFDQHARTQYRRDT</sequence>
<keyword evidence="4" id="KW-1185">Reference proteome</keyword>
<evidence type="ECO:0000313" key="3">
    <source>
        <dbReference type="EMBL" id="KAA9166131.1"/>
    </source>
</evidence>